<evidence type="ECO:0000256" key="5">
    <source>
        <dbReference type="ARBA" id="ARBA00048793"/>
    </source>
</evidence>
<evidence type="ECO:0000256" key="2">
    <source>
        <dbReference type="ARBA" id="ARBA00013014"/>
    </source>
</evidence>
<dbReference type="InterPro" id="IPR013332">
    <property type="entry name" value="KPR_N"/>
</dbReference>
<name>A0A398DBV5_9BACT</name>
<feature type="domain" description="Ketopantoate reductase C-terminal" evidence="7">
    <location>
        <begin position="293"/>
        <end position="328"/>
    </location>
</feature>
<sequence length="330" mass="37027">MTKKIAVVGVGGRTGTLFAHEMRNSAQILGVARHAQMDNIKDGNILIARQGSKPTRFECDVIEEDAFTKETAPDFILLTTKNPVAPSVRYYYQRVRQETPPDLILSQNGVFAAEEARIELERIFGSNAQRIRIIRVALFNPVSMEKTADNTVISYFVPIRLAFGVAFGPDKIQDLRELFLEAELEAEEIASENVKNMEFSKLFTNLLGVSSSSYGLTIEEGFADKKVFEEEIESLREYARTVKESGGRFLNLHHYPTRLYASLLGSLPLPLLSLFRKRIAKAIAKGRGRKGKGNIDEIDYYNGAVVKIGERFNIDTPVNRKICQTMKARG</sequence>
<accession>A0A398DBV5</accession>
<comment type="pathway">
    <text evidence="1">Cofactor biosynthesis; (R)-pantothenate biosynthesis; (R)-pantoate from 3-methyl-2-oxobutanoate: step 2/2.</text>
</comment>
<dbReference type="EC" id="1.1.1.169" evidence="2"/>
<dbReference type="GO" id="GO:0008677">
    <property type="term" value="F:2-dehydropantoate 2-reductase activity"/>
    <property type="evidence" value="ECO:0007669"/>
    <property type="project" value="UniProtKB-EC"/>
</dbReference>
<comment type="catalytic activity">
    <reaction evidence="5">
        <text>(R)-pantoate + NADP(+) = 2-dehydropantoate + NADPH + H(+)</text>
        <dbReference type="Rhea" id="RHEA:16233"/>
        <dbReference type="ChEBI" id="CHEBI:11561"/>
        <dbReference type="ChEBI" id="CHEBI:15378"/>
        <dbReference type="ChEBI" id="CHEBI:15980"/>
        <dbReference type="ChEBI" id="CHEBI:57783"/>
        <dbReference type="ChEBI" id="CHEBI:58349"/>
        <dbReference type="EC" id="1.1.1.169"/>
    </reaction>
</comment>
<dbReference type="InterPro" id="IPR013328">
    <property type="entry name" value="6PGD_dom2"/>
</dbReference>
<comment type="caution">
    <text evidence="8">The sequence shown here is derived from an EMBL/GenBank/DDBJ whole genome shotgun (WGS) entry which is preliminary data.</text>
</comment>
<evidence type="ECO:0000256" key="4">
    <source>
        <dbReference type="ARBA" id="ARBA00032024"/>
    </source>
</evidence>
<dbReference type="Pfam" id="PF08546">
    <property type="entry name" value="ApbA_C"/>
    <property type="match status" value="1"/>
</dbReference>
<evidence type="ECO:0000259" key="6">
    <source>
        <dbReference type="Pfam" id="PF02558"/>
    </source>
</evidence>
<dbReference type="RefSeq" id="WP_119087811.1">
    <property type="nucleotide sequence ID" value="NZ_QXIV01000037.1"/>
</dbReference>
<organism evidence="8 9">
    <name type="scientific">Candidatus Cryosericum hinesii</name>
    <dbReference type="NCBI Taxonomy" id="2290915"/>
    <lineage>
        <taxon>Bacteria</taxon>
        <taxon>Pseudomonadati</taxon>
        <taxon>Caldisericota/Cryosericota group</taxon>
        <taxon>Candidatus Cryosericota</taxon>
        <taxon>Candidatus Cryosericia</taxon>
        <taxon>Candidatus Cryosericales</taxon>
        <taxon>Candidatus Cryosericaceae</taxon>
        <taxon>Candidatus Cryosericum</taxon>
    </lineage>
</organism>
<dbReference type="InterPro" id="IPR013752">
    <property type="entry name" value="KPA_reductase"/>
</dbReference>
<gene>
    <name evidence="8" type="ORF">SMC3_05465</name>
</gene>
<dbReference type="Pfam" id="PF02558">
    <property type="entry name" value="ApbA"/>
    <property type="match status" value="1"/>
</dbReference>
<dbReference type="SUPFAM" id="SSF48179">
    <property type="entry name" value="6-phosphogluconate dehydrogenase C-terminal domain-like"/>
    <property type="match status" value="1"/>
</dbReference>
<dbReference type="EMBL" id="QXIW01000027">
    <property type="protein sequence ID" value="RIE13076.1"/>
    <property type="molecule type" value="Genomic_DNA"/>
</dbReference>
<dbReference type="Gene3D" id="1.10.1040.10">
    <property type="entry name" value="N-(1-d-carboxylethyl)-l-norvaline Dehydrogenase, domain 2"/>
    <property type="match status" value="1"/>
</dbReference>
<dbReference type="Proteomes" id="UP000266042">
    <property type="component" value="Unassembled WGS sequence"/>
</dbReference>
<evidence type="ECO:0000313" key="9">
    <source>
        <dbReference type="Proteomes" id="UP000266042"/>
    </source>
</evidence>
<evidence type="ECO:0000313" key="8">
    <source>
        <dbReference type="EMBL" id="RIE13076.1"/>
    </source>
</evidence>
<dbReference type="Gene3D" id="3.40.50.720">
    <property type="entry name" value="NAD(P)-binding Rossmann-like Domain"/>
    <property type="match status" value="1"/>
</dbReference>
<proteinExistence type="predicted"/>
<evidence type="ECO:0000256" key="3">
    <source>
        <dbReference type="ARBA" id="ARBA00019465"/>
    </source>
</evidence>
<dbReference type="AlphaFoldDB" id="A0A398DBV5"/>
<reference evidence="8 9" key="1">
    <citation type="submission" date="2018-09" db="EMBL/GenBank/DDBJ databases">
        <title>Discovery and Ecogenomic Context for Candidatus Cryosericales, a Global Caldiserica Order Active in Thawing Permafrost.</title>
        <authorList>
            <person name="Martinez M.A."/>
            <person name="Woodcroft B.J."/>
            <person name="Ignacio Espinoza J.C."/>
            <person name="Zayed A."/>
            <person name="Singleton C.M."/>
            <person name="Boyd J."/>
            <person name="Li Y.-F."/>
            <person name="Purvine S."/>
            <person name="Maughan H."/>
            <person name="Hodgkins S.B."/>
            <person name="Anderson D."/>
            <person name="Sederholm M."/>
            <person name="Temperton B."/>
            <person name="Saleska S.R."/>
            <person name="Tyson G.W."/>
            <person name="Rich V.I."/>
        </authorList>
    </citation>
    <scope>NUCLEOTIDE SEQUENCE [LARGE SCALE GENOMIC DNA]</scope>
    <source>
        <strain evidence="8 9">SMC3</strain>
    </source>
</reference>
<dbReference type="InterPro" id="IPR008927">
    <property type="entry name" value="6-PGluconate_DH-like_C_sf"/>
</dbReference>
<evidence type="ECO:0000256" key="1">
    <source>
        <dbReference type="ARBA" id="ARBA00004994"/>
    </source>
</evidence>
<evidence type="ECO:0000259" key="7">
    <source>
        <dbReference type="Pfam" id="PF08546"/>
    </source>
</evidence>
<protein>
    <recommendedName>
        <fullName evidence="3">2-dehydropantoate 2-reductase</fullName>
        <ecNumber evidence="2">1.1.1.169</ecNumber>
    </recommendedName>
    <alternativeName>
        <fullName evidence="4">Ketopantoate reductase</fullName>
    </alternativeName>
</protein>
<feature type="domain" description="Ketopantoate reductase N-terminal" evidence="6">
    <location>
        <begin position="5"/>
        <end position="125"/>
    </location>
</feature>